<dbReference type="InterPro" id="IPR011815">
    <property type="entry name" value="PBP_1c"/>
</dbReference>
<keyword evidence="17" id="KW-1185">Reference proteome</keyword>
<dbReference type="SUPFAM" id="SSF56601">
    <property type="entry name" value="beta-lactamase/transpeptidase-like"/>
    <property type="match status" value="1"/>
</dbReference>
<comment type="similarity">
    <text evidence="3">In the N-terminal section; belongs to the glycosyltransferase 51 family.</text>
</comment>
<dbReference type="NCBIfam" id="TIGR02073">
    <property type="entry name" value="PBP_1c"/>
    <property type="match status" value="1"/>
</dbReference>
<dbReference type="Gene3D" id="3.40.710.10">
    <property type="entry name" value="DD-peptidase/beta-lactamase superfamily"/>
    <property type="match status" value="1"/>
</dbReference>
<evidence type="ECO:0000256" key="7">
    <source>
        <dbReference type="ARBA" id="ARBA00022679"/>
    </source>
</evidence>
<comment type="similarity">
    <text evidence="2">In the C-terminal section; belongs to the transpeptidase family.</text>
</comment>
<evidence type="ECO:0000259" key="14">
    <source>
        <dbReference type="Pfam" id="PF00912"/>
    </source>
</evidence>
<dbReference type="Pfam" id="PF00912">
    <property type="entry name" value="Transgly"/>
    <property type="match status" value="1"/>
</dbReference>
<dbReference type="NCBIfam" id="NF008414">
    <property type="entry name" value="PRK11240.1"/>
    <property type="match status" value="1"/>
</dbReference>
<dbReference type="InterPro" id="IPR050396">
    <property type="entry name" value="Glycosyltr_51/Transpeptidase"/>
</dbReference>
<protein>
    <recommendedName>
        <fullName evidence="10">peptidoglycan glycosyltransferase</fullName>
        <ecNumber evidence="10">2.4.99.28</ecNumber>
    </recommendedName>
</protein>
<evidence type="ECO:0000256" key="6">
    <source>
        <dbReference type="ARBA" id="ARBA00022676"/>
    </source>
</evidence>
<comment type="caution">
    <text evidence="16">The sequence shown here is derived from an EMBL/GenBank/DDBJ whole genome shotgun (WGS) entry which is preliminary data.</text>
</comment>
<dbReference type="InterPro" id="IPR036950">
    <property type="entry name" value="PBP_transglycosylase"/>
</dbReference>
<evidence type="ECO:0000256" key="3">
    <source>
        <dbReference type="ARBA" id="ARBA00007739"/>
    </source>
</evidence>
<keyword evidence="5" id="KW-0645">Protease</keyword>
<gene>
    <name evidence="16" type="primary">pbpC</name>
    <name evidence="16" type="ORF">FE392_16400</name>
</gene>
<dbReference type="Pfam" id="PF06832">
    <property type="entry name" value="BiPBP_C"/>
    <property type="match status" value="1"/>
</dbReference>
<dbReference type="InterPro" id="IPR023346">
    <property type="entry name" value="Lysozyme-like_dom_sf"/>
</dbReference>
<evidence type="ECO:0000313" key="17">
    <source>
        <dbReference type="Proteomes" id="UP001271890"/>
    </source>
</evidence>
<feature type="domain" description="Penicillin-binding protein transpeptidase" evidence="13">
    <location>
        <begin position="305"/>
        <end position="538"/>
    </location>
</feature>
<evidence type="ECO:0000256" key="2">
    <source>
        <dbReference type="ARBA" id="ARBA00007090"/>
    </source>
</evidence>
<sequence length="797" mass="89290">MRRLFSRIYRHVLITTLAIFLVIPIVMWLADKIWPLPAHNIKMARVVVGADGSPLWRFADSEGIWRYPVTLHQVSPEYIQALLTYEDRWFYKHPGINPASLLRAAWQDIRAGKIVSGGSTISMQVARLIDPHPRTFAGKFKQIWRTLQLEWHYSKDEILEMYLNRAPFGGTLQGIGAASWSYLGKSPSELSSGEAALLAVLPQAPSRLRPDRYPERAQAARDKVLQRLEQYHVWSAQKVADIKEENIWLAPRQVPHLAPLLARRMVNENQQEVIQTTIDTGLQRQLEDMVLNWKYQLAAKTSIGVLVVDHTDMSVKAYIGSADIQDSGRFGHVDMISAWRSPGSTLKPFLYAMALDDGLIHGESLLQDVPRRFSDYRPGNFDSGFNGPVSASEALVRSLNLPAVQLLEAYGSKRFTAKLRNAGMTLRFPLGSEPNLALILGGTAARMDELVAAYSAFARQGKMSPLRFMPQQKIRDRQLFSAGAAWIVRRIMAGEGRPQPDSSLPAEVPLAWKTGTSYGYRDAWAIGVNARYTIGVWVGRPDGTPVVGQFGYATAIPIMNQINGLLMDHLHNGSMRIPVDPRPASVSQATICWPSGTILSQESIFREKWLQEKQVQENGYWENNNCRQRRLSWILDNTIPPTLSASDQEGISGINEQIWVDKKGLRVAADCLDAKPETISLWPIALEAWLPAKERRANRLPPINPQCPPMKKDEAPLLIVGIRDGDILRRIPGKKVLDLSISTQGGSGRQWWFLNGEQVAVTENNQTWSHTLSRSGKYQLSVLDLGGQISAINFVLQ</sequence>
<dbReference type="GO" id="GO:0016757">
    <property type="term" value="F:glycosyltransferase activity"/>
    <property type="evidence" value="ECO:0007669"/>
    <property type="project" value="UniProtKB-KW"/>
</dbReference>
<keyword evidence="4" id="KW-0121">Carboxypeptidase</keyword>
<evidence type="ECO:0000256" key="5">
    <source>
        <dbReference type="ARBA" id="ARBA00022670"/>
    </source>
</evidence>
<name>A0ABU4SDT5_9GAMM</name>
<reference evidence="17" key="1">
    <citation type="journal article" date="2024" name="Toxins">
        <title>Genome Sequence Analysis of Native Xenorhabdus Strains Isolated from Entomopathogenic Nematodes in Argentina.</title>
        <authorList>
            <person name="Palma L."/>
            <person name="Frizzo L."/>
            <person name="Kaiser S."/>
            <person name="Berry C."/>
            <person name="Caballero P."/>
            <person name="Bode H.B."/>
            <person name="Del Valle E.E."/>
        </authorList>
    </citation>
    <scope>NUCLEOTIDE SEQUENCE [LARGE SCALE GENOMIC DNA]</scope>
    <source>
        <strain evidence="17">12</strain>
    </source>
</reference>
<keyword evidence="9" id="KW-0511">Multifunctional enzyme</keyword>
<evidence type="ECO:0000256" key="1">
    <source>
        <dbReference type="ARBA" id="ARBA00004752"/>
    </source>
</evidence>
<evidence type="ECO:0000256" key="4">
    <source>
        <dbReference type="ARBA" id="ARBA00022645"/>
    </source>
</evidence>
<evidence type="ECO:0000259" key="13">
    <source>
        <dbReference type="Pfam" id="PF00905"/>
    </source>
</evidence>
<dbReference type="PANTHER" id="PTHR32282:SF15">
    <property type="entry name" value="PENICILLIN-BINDING PROTEIN 1C"/>
    <property type="match status" value="1"/>
</dbReference>
<keyword evidence="8" id="KW-0378">Hydrolase</keyword>
<keyword evidence="7 16" id="KW-0808">Transferase</keyword>
<dbReference type="Proteomes" id="UP001271890">
    <property type="component" value="Unassembled WGS sequence"/>
</dbReference>
<dbReference type="Pfam" id="PF00905">
    <property type="entry name" value="Transpeptidase"/>
    <property type="match status" value="1"/>
</dbReference>
<dbReference type="Gene3D" id="1.10.3810.10">
    <property type="entry name" value="Biosynthetic peptidoglycan transglycosylase-like"/>
    <property type="match status" value="1"/>
</dbReference>
<feature type="transmembrane region" description="Helical" evidence="12">
    <location>
        <begin position="12"/>
        <end position="30"/>
    </location>
</feature>
<evidence type="ECO:0000256" key="11">
    <source>
        <dbReference type="ARBA" id="ARBA00049902"/>
    </source>
</evidence>
<keyword evidence="6 16" id="KW-0328">Glycosyltransferase</keyword>
<organism evidence="16 17">
    <name type="scientific">Xenorhabdus santafensis</name>
    <dbReference type="NCBI Taxonomy" id="2582833"/>
    <lineage>
        <taxon>Bacteria</taxon>
        <taxon>Pseudomonadati</taxon>
        <taxon>Pseudomonadota</taxon>
        <taxon>Gammaproteobacteria</taxon>
        <taxon>Enterobacterales</taxon>
        <taxon>Morganellaceae</taxon>
        <taxon>Xenorhabdus</taxon>
    </lineage>
</organism>
<dbReference type="SUPFAM" id="SSF53955">
    <property type="entry name" value="Lysozyme-like"/>
    <property type="match status" value="1"/>
</dbReference>
<keyword evidence="12" id="KW-0472">Membrane</keyword>
<evidence type="ECO:0000256" key="10">
    <source>
        <dbReference type="ARBA" id="ARBA00044770"/>
    </source>
</evidence>
<evidence type="ECO:0000256" key="9">
    <source>
        <dbReference type="ARBA" id="ARBA00023268"/>
    </source>
</evidence>
<dbReference type="InterPro" id="IPR012338">
    <property type="entry name" value="Beta-lactam/transpept-like"/>
</dbReference>
<dbReference type="RefSeq" id="WP_319931284.1">
    <property type="nucleotide sequence ID" value="NZ_VCDN01000075.1"/>
</dbReference>
<dbReference type="PANTHER" id="PTHR32282">
    <property type="entry name" value="BINDING PROTEIN TRANSPEPTIDASE, PUTATIVE-RELATED"/>
    <property type="match status" value="1"/>
</dbReference>
<dbReference type="EMBL" id="VCDN01000075">
    <property type="protein sequence ID" value="MDX7988886.1"/>
    <property type="molecule type" value="Genomic_DNA"/>
</dbReference>
<feature type="domain" description="Glycosyl transferase family 51" evidence="14">
    <location>
        <begin position="63"/>
        <end position="228"/>
    </location>
</feature>
<keyword evidence="12" id="KW-0812">Transmembrane</keyword>
<dbReference type="InterPro" id="IPR001460">
    <property type="entry name" value="PCN-bd_Tpept"/>
</dbReference>
<feature type="domain" description="Penicillin-binding C-terminal" evidence="15">
    <location>
        <begin position="713"/>
        <end position="794"/>
    </location>
</feature>
<comment type="catalytic activity">
    <reaction evidence="11">
        <text>[GlcNAc-(1-&gt;4)-Mur2Ac(oyl-L-Ala-gamma-D-Glu-L-Lys-D-Ala-D-Ala)](n)-di-trans,octa-cis-undecaprenyl diphosphate + beta-D-GlcNAc-(1-&gt;4)-Mur2Ac(oyl-L-Ala-gamma-D-Glu-L-Lys-D-Ala-D-Ala)-di-trans,octa-cis-undecaprenyl diphosphate = [GlcNAc-(1-&gt;4)-Mur2Ac(oyl-L-Ala-gamma-D-Glu-L-Lys-D-Ala-D-Ala)](n+1)-di-trans,octa-cis-undecaprenyl diphosphate + di-trans,octa-cis-undecaprenyl diphosphate + H(+)</text>
        <dbReference type="Rhea" id="RHEA:23708"/>
        <dbReference type="Rhea" id="RHEA-COMP:9602"/>
        <dbReference type="Rhea" id="RHEA-COMP:9603"/>
        <dbReference type="ChEBI" id="CHEBI:15378"/>
        <dbReference type="ChEBI" id="CHEBI:58405"/>
        <dbReference type="ChEBI" id="CHEBI:60033"/>
        <dbReference type="ChEBI" id="CHEBI:78435"/>
        <dbReference type="EC" id="2.4.99.28"/>
    </reaction>
</comment>
<evidence type="ECO:0000259" key="15">
    <source>
        <dbReference type="Pfam" id="PF06832"/>
    </source>
</evidence>
<accession>A0ABU4SDT5</accession>
<evidence type="ECO:0000256" key="8">
    <source>
        <dbReference type="ARBA" id="ARBA00022801"/>
    </source>
</evidence>
<dbReference type="InterPro" id="IPR009647">
    <property type="entry name" value="PBP_C"/>
</dbReference>
<keyword evidence="12" id="KW-1133">Transmembrane helix</keyword>
<comment type="pathway">
    <text evidence="1">Cell wall biogenesis; peptidoglycan biosynthesis.</text>
</comment>
<dbReference type="EC" id="2.4.99.28" evidence="10"/>
<evidence type="ECO:0000313" key="16">
    <source>
        <dbReference type="EMBL" id="MDX7988886.1"/>
    </source>
</evidence>
<proteinExistence type="inferred from homology"/>
<dbReference type="InterPro" id="IPR001264">
    <property type="entry name" value="Glyco_trans_51"/>
</dbReference>
<evidence type="ECO:0000256" key="12">
    <source>
        <dbReference type="SAM" id="Phobius"/>
    </source>
</evidence>